<feature type="chain" id="PRO_5032632204" evidence="1">
    <location>
        <begin position="25"/>
        <end position="140"/>
    </location>
</feature>
<dbReference type="SUPFAM" id="SSF141562">
    <property type="entry name" value="At5g01610-like"/>
    <property type="match status" value="1"/>
</dbReference>
<dbReference type="PANTHER" id="PTHR31676:SF76">
    <property type="entry name" value="OS05G0362300 PROTEIN"/>
    <property type="match status" value="1"/>
</dbReference>
<keyword evidence="1" id="KW-0732">Signal</keyword>
<sequence>MSPLILFFLSSLCITLLPTTSSSATVLSAYDVLGSYGFPVGLLPQGITGYEIDQSGKFTAYLKGSCNVHIAGRHLKYKSTITGNISNDKLTDLVGVSVKVLLFWIGIDKVTVTGNDLYFKVGIYNADYSTDTFSLSPTCG</sequence>
<dbReference type="EMBL" id="JADFTS010000003">
    <property type="protein sequence ID" value="KAF9614187.1"/>
    <property type="molecule type" value="Genomic_DNA"/>
</dbReference>
<organism evidence="2 3">
    <name type="scientific">Coptis chinensis</name>
    <dbReference type="NCBI Taxonomy" id="261450"/>
    <lineage>
        <taxon>Eukaryota</taxon>
        <taxon>Viridiplantae</taxon>
        <taxon>Streptophyta</taxon>
        <taxon>Embryophyta</taxon>
        <taxon>Tracheophyta</taxon>
        <taxon>Spermatophyta</taxon>
        <taxon>Magnoliopsida</taxon>
        <taxon>Ranunculales</taxon>
        <taxon>Ranunculaceae</taxon>
        <taxon>Coptidoideae</taxon>
        <taxon>Coptis</taxon>
    </lineage>
</organism>
<dbReference type="PANTHER" id="PTHR31676">
    <property type="entry name" value="T31J12.3 PROTEIN-RELATED"/>
    <property type="match status" value="1"/>
</dbReference>
<evidence type="ECO:0000313" key="3">
    <source>
        <dbReference type="Proteomes" id="UP000631114"/>
    </source>
</evidence>
<dbReference type="Gene3D" id="2.30.240.10">
    <property type="entry name" value="At5g01610-like"/>
    <property type="match status" value="1"/>
</dbReference>
<gene>
    <name evidence="2" type="ORF">IFM89_015695</name>
</gene>
<proteinExistence type="predicted"/>
<evidence type="ECO:0000313" key="2">
    <source>
        <dbReference type="EMBL" id="KAF9614187.1"/>
    </source>
</evidence>
<feature type="signal peptide" evidence="1">
    <location>
        <begin position="1"/>
        <end position="24"/>
    </location>
</feature>
<evidence type="ECO:0000256" key="1">
    <source>
        <dbReference type="SAM" id="SignalP"/>
    </source>
</evidence>
<dbReference type="InterPro" id="IPR036758">
    <property type="entry name" value="At5g01610-like"/>
</dbReference>
<keyword evidence="3" id="KW-1185">Reference proteome</keyword>
<protein>
    <submittedName>
        <fullName evidence="2">Uncharacterized protein</fullName>
    </submittedName>
</protein>
<dbReference type="Proteomes" id="UP000631114">
    <property type="component" value="Unassembled WGS sequence"/>
</dbReference>
<name>A0A835ID47_9MAGN</name>
<dbReference type="InterPro" id="IPR007493">
    <property type="entry name" value="DUF538"/>
</dbReference>
<dbReference type="Pfam" id="PF04398">
    <property type="entry name" value="DUF538"/>
    <property type="match status" value="1"/>
</dbReference>
<accession>A0A835ID47</accession>
<dbReference type="AlphaFoldDB" id="A0A835ID47"/>
<comment type="caution">
    <text evidence="2">The sequence shown here is derived from an EMBL/GenBank/DDBJ whole genome shotgun (WGS) entry which is preliminary data.</text>
</comment>
<reference evidence="2 3" key="1">
    <citation type="submission" date="2020-10" db="EMBL/GenBank/DDBJ databases">
        <title>The Coptis chinensis genome and diversification of protoberbering-type alkaloids.</title>
        <authorList>
            <person name="Wang B."/>
            <person name="Shu S."/>
            <person name="Song C."/>
            <person name="Liu Y."/>
        </authorList>
    </citation>
    <scope>NUCLEOTIDE SEQUENCE [LARGE SCALE GENOMIC DNA]</scope>
    <source>
        <strain evidence="2">HL-2020</strain>
        <tissue evidence="2">Leaf</tissue>
    </source>
</reference>
<dbReference type="OrthoDB" id="1897482at2759"/>